<feature type="domain" description="Response regulatory" evidence="1">
    <location>
        <begin position="279"/>
        <end position="358"/>
    </location>
</feature>
<name>A0ABY1LBD2_9FLAO</name>
<dbReference type="InterPro" id="IPR001789">
    <property type="entry name" value="Sig_transdc_resp-reg_receiver"/>
</dbReference>
<dbReference type="EMBL" id="FUZE01000015">
    <property type="protein sequence ID" value="SKB93852.1"/>
    <property type="molecule type" value="Genomic_DNA"/>
</dbReference>
<dbReference type="InterPro" id="IPR011006">
    <property type="entry name" value="CheY-like_superfamily"/>
</dbReference>
<proteinExistence type="predicted"/>
<comment type="caution">
    <text evidence="2">The sequence shown here is derived from an EMBL/GenBank/DDBJ whole genome shotgun (WGS) entry which is preliminary data.</text>
</comment>
<accession>A0ABY1LBD2</accession>
<dbReference type="Pfam" id="PF00072">
    <property type="entry name" value="Response_reg"/>
    <property type="match status" value="1"/>
</dbReference>
<dbReference type="CDD" id="cd00156">
    <property type="entry name" value="REC"/>
    <property type="match status" value="1"/>
</dbReference>
<gene>
    <name evidence="2" type="ORF">SAMN05421800_11543</name>
</gene>
<evidence type="ECO:0000259" key="1">
    <source>
        <dbReference type="Pfam" id="PF00072"/>
    </source>
</evidence>
<dbReference type="RefSeq" id="WP_079466073.1">
    <property type="nucleotide sequence ID" value="NZ_CP033935.1"/>
</dbReference>
<sequence length="566" mass="66357">MNTIYFHQKSGFEDRFEIALLKSMSNEESIKIHTFSKEQIEKHLPSKFEYDADSFDVLLIPTVFDSSNYMSYDGIEFALFWYFHLIKKDKPFAIVLLGTESTSSFFQHCDYSNFFKCPNVHYVDFNYEMISTFLKKLDLKDFSSRDYLNALKNVNLKPSTSYKTHHSIANEWAIYRWANTIGATDKDIDQIENKVENQLYFKYLQTIFPVSDLPKIEENELKIRNLKDSKILYIDDEADKGWYEIFCKILVDINEVQEFDYLGDELKDKSQEEIINLSLDKIKEQDTDIVILDFRLHENDFTDDVSEVTGLKILKEIKKINPGIQVIIFSATNKIWNLQALQKAGTDGFIVKESPENSVESKFTEEIIRSFTYELDIANKKKFLKNVFVSLDKINNNVCKTDYIDDTSFETFLHLLSSQTNIIKSAAKKIDINDKSTLDIVFLNCFNFLENFKNEYYLNYRNYSYSLGINEISMNRYSYNTEFSIENKGLFSPNNQSDKPTFFITTANIMINYLELCNHNDIIITKLGKVTKYRNDFIHGTKHHFEENEIILILEILVLITSDLKE</sequence>
<reference evidence="2 3" key="1">
    <citation type="submission" date="2017-02" db="EMBL/GenBank/DDBJ databases">
        <authorList>
            <person name="Varghese N."/>
            <person name="Submissions S."/>
        </authorList>
    </citation>
    <scope>NUCLEOTIDE SEQUENCE [LARGE SCALE GENOMIC DNA]</scope>
    <source>
        <strain evidence="2 3">DSM 16775</strain>
    </source>
</reference>
<protein>
    <submittedName>
        <fullName evidence="2">Response regulator receiver domain-containing protein</fullName>
    </submittedName>
</protein>
<keyword evidence="3" id="KW-1185">Reference proteome</keyword>
<dbReference type="Proteomes" id="UP000190669">
    <property type="component" value="Unassembled WGS sequence"/>
</dbReference>
<organism evidence="2 3">
    <name type="scientific">Chryseobacterium balustinum</name>
    <dbReference type="NCBI Taxonomy" id="246"/>
    <lineage>
        <taxon>Bacteria</taxon>
        <taxon>Pseudomonadati</taxon>
        <taxon>Bacteroidota</taxon>
        <taxon>Flavobacteriia</taxon>
        <taxon>Flavobacteriales</taxon>
        <taxon>Weeksellaceae</taxon>
        <taxon>Chryseobacterium group</taxon>
        <taxon>Chryseobacterium</taxon>
    </lineage>
</organism>
<evidence type="ECO:0000313" key="3">
    <source>
        <dbReference type="Proteomes" id="UP000190669"/>
    </source>
</evidence>
<dbReference type="SUPFAM" id="SSF52172">
    <property type="entry name" value="CheY-like"/>
    <property type="match status" value="1"/>
</dbReference>
<evidence type="ECO:0000313" key="2">
    <source>
        <dbReference type="EMBL" id="SKB93852.1"/>
    </source>
</evidence>
<dbReference type="Gene3D" id="3.40.50.2300">
    <property type="match status" value="1"/>
</dbReference>